<organism evidence="1 2">
    <name type="scientific">Glossina morsitans morsitans</name>
    <name type="common">Savannah tsetse fly</name>
    <dbReference type="NCBI Taxonomy" id="37546"/>
    <lineage>
        <taxon>Eukaryota</taxon>
        <taxon>Metazoa</taxon>
        <taxon>Ecdysozoa</taxon>
        <taxon>Arthropoda</taxon>
        <taxon>Hexapoda</taxon>
        <taxon>Insecta</taxon>
        <taxon>Pterygota</taxon>
        <taxon>Neoptera</taxon>
        <taxon>Endopterygota</taxon>
        <taxon>Diptera</taxon>
        <taxon>Brachycera</taxon>
        <taxon>Muscomorpha</taxon>
        <taxon>Hippoboscoidea</taxon>
        <taxon>Glossinidae</taxon>
        <taxon>Glossina</taxon>
    </lineage>
</organism>
<proteinExistence type="predicted"/>
<protein>
    <submittedName>
        <fullName evidence="1">Uncharacterized protein</fullName>
    </submittedName>
</protein>
<sequence length="120" mass="13429">MTTENKDFNLFGQLCFGMHFSSYRSILGGLLSQSGAILSHVIPSTEVVKIYASTTSLESLSPLICSPLYTIVYNATLSYYPGVFNFFRAGLYLLCYTFIAIICDIEKLIGESTAYEHIRR</sequence>
<evidence type="ECO:0000313" key="2">
    <source>
        <dbReference type="Proteomes" id="UP000092444"/>
    </source>
</evidence>
<dbReference type="EMBL" id="CCAG010009908">
    <property type="status" value="NOT_ANNOTATED_CDS"/>
    <property type="molecule type" value="Genomic_DNA"/>
</dbReference>
<dbReference type="EnsemblMetazoa" id="GMOY003972.R1903">
    <property type="protein sequence ID" value="GMOY003972.P1903"/>
    <property type="gene ID" value="GMOY003972"/>
</dbReference>
<keyword evidence="2" id="KW-1185">Reference proteome</keyword>
<name>A0ABK9MQX3_GLOMM</name>
<accession>A0ABK9MQX3</accession>
<evidence type="ECO:0000313" key="1">
    <source>
        <dbReference type="EnsemblMetazoa" id="GMOY003972.P1903"/>
    </source>
</evidence>
<reference evidence="1" key="1">
    <citation type="submission" date="2025-05" db="UniProtKB">
        <authorList>
            <consortium name="EnsemblMetazoa"/>
        </authorList>
    </citation>
    <scope>IDENTIFICATION</scope>
    <source>
        <strain evidence="1">Yale</strain>
    </source>
</reference>
<dbReference type="Proteomes" id="UP000092444">
    <property type="component" value="Unassembled WGS sequence"/>
</dbReference>